<organism evidence="2 3">
    <name type="scientific">Thermosipho africanus (strain TCF52B)</name>
    <dbReference type="NCBI Taxonomy" id="484019"/>
    <lineage>
        <taxon>Bacteria</taxon>
        <taxon>Thermotogati</taxon>
        <taxon>Thermotogota</taxon>
        <taxon>Thermotogae</taxon>
        <taxon>Thermotogales</taxon>
        <taxon>Fervidobacteriaceae</taxon>
        <taxon>Thermosipho</taxon>
    </lineage>
</organism>
<evidence type="ECO:0000313" key="2">
    <source>
        <dbReference type="EMBL" id="ACJ75507.1"/>
    </source>
</evidence>
<dbReference type="EMBL" id="CP001185">
    <property type="protein sequence ID" value="ACJ75507.1"/>
    <property type="molecule type" value="Genomic_DNA"/>
</dbReference>
<dbReference type="Pfam" id="PF13566">
    <property type="entry name" value="DUF4130"/>
    <property type="match status" value="1"/>
</dbReference>
<dbReference type="RefSeq" id="WP_012579958.1">
    <property type="nucleotide sequence ID" value="NC_011653.1"/>
</dbReference>
<sequence length="190" mass="22840">MMVSYDGTFNGLFKLIQFCYKNNIIPDFVLKKERKISILVDLSEIEFTKKFIHDSYIFLPFLSEIKNIESLIIRYVVTKNTFLEKTLRKISKDVLTEFEKIKRKLYFLEHNGVFISSFSSNSNIIDLLFLYFLERLKNEKFIIYDEKRNIVISYNNQTRKVLKENRVNLFVQNYDPTLHLWDIYQKSITA</sequence>
<dbReference type="InterPro" id="IPR025404">
    <property type="entry name" value="DUF4130"/>
</dbReference>
<dbReference type="OrthoDB" id="5290748at2"/>
<evidence type="ECO:0000259" key="1">
    <source>
        <dbReference type="Pfam" id="PF13566"/>
    </source>
</evidence>
<dbReference type="eggNOG" id="COG1573">
    <property type="taxonomic scope" value="Bacteria"/>
</dbReference>
<dbReference type="HOGENOM" id="CLU_1427378_0_0_0"/>
<dbReference type="STRING" id="484019.THA_1050"/>
<evidence type="ECO:0000313" key="3">
    <source>
        <dbReference type="Proteomes" id="UP000002453"/>
    </source>
</evidence>
<name>B7IHE3_THEAB</name>
<keyword evidence="3" id="KW-1185">Reference proteome</keyword>
<reference evidence="2 3" key="1">
    <citation type="journal article" date="2009" name="J. Bacteriol.">
        <title>The genome of Thermosipho africanus TCF52B: lateral genetic connections to the Firmicutes and Archaea.</title>
        <authorList>
            <person name="Nesboe C.L."/>
            <person name="Bapteste E."/>
            <person name="Curtis B."/>
            <person name="Dahle H."/>
            <person name="Lopez P."/>
            <person name="Macleod D."/>
            <person name="Dlutek M."/>
            <person name="Bowman S."/>
            <person name="Zhaxybayeva O."/>
            <person name="Birkeland N.-K."/>
            <person name="Doolittle W.F."/>
        </authorList>
    </citation>
    <scope>NUCLEOTIDE SEQUENCE [LARGE SCALE GENOMIC DNA]</scope>
    <source>
        <strain evidence="2 3">TCF52B</strain>
    </source>
</reference>
<accession>B7IHE3</accession>
<proteinExistence type="predicted"/>
<dbReference type="KEGG" id="taf:THA_1050"/>
<protein>
    <recommendedName>
        <fullName evidence="1">DUF4130 domain-containing protein</fullName>
    </recommendedName>
</protein>
<feature type="domain" description="DUF4130" evidence="1">
    <location>
        <begin position="86"/>
        <end position="189"/>
    </location>
</feature>
<dbReference type="AlphaFoldDB" id="B7IHE3"/>
<gene>
    <name evidence="2" type="ordered locus">THA_1050</name>
</gene>
<dbReference type="Proteomes" id="UP000002453">
    <property type="component" value="Chromosome"/>
</dbReference>